<sequence length="464" mass="51821">MAIGADLRAYAQSLPVPPDYTGPPYNGPSSVNDAFVDHLLNMYKTQAKLPMKYSYLMALDVLDILKQEKSLQRVAVPPGSKITVVGDIHGQYFDFVHMIEQVTGKPSPQNPILFNGDFVDRGPWSVEVLLCLYAFKLQYPTAVHFNRGNHESEMTNYQYGFANEVKVKYEDKLMELFSETFRYLPLATVLENQVFVSHAGVPGPQERLWEDWMQKAPDEAAGVLRRDQQVTLAEIEATNRVCEPNPMDFPLVIDFLWSDPKGANGYGPSTRVPMVYTFGPDETIPNVITVFSAPNYIDRAGNLAAVAVLTNQGPVEAVTQADQQFVTQAEELKRPGSTWSYEVDRYALRAVLEGSFRREAAYADEHRIAARSQQSTVEIISRLQGQMENLQMRLQHMRAGQPWFISSSYRIPGTPLTMIGRFQQGRASIELNLAADRDPVTAEAGFVRGLVAQNSLHNGHGGIG</sequence>
<organism evidence="8 9">
    <name type="scientific">Durusdinium trenchii</name>
    <dbReference type="NCBI Taxonomy" id="1381693"/>
    <lineage>
        <taxon>Eukaryota</taxon>
        <taxon>Sar</taxon>
        <taxon>Alveolata</taxon>
        <taxon>Dinophyceae</taxon>
        <taxon>Suessiales</taxon>
        <taxon>Symbiodiniaceae</taxon>
        <taxon>Durusdinium</taxon>
    </lineage>
</organism>
<dbReference type="InterPro" id="IPR013235">
    <property type="entry name" value="PPP_dom"/>
</dbReference>
<reference evidence="8 9" key="1">
    <citation type="submission" date="2024-02" db="EMBL/GenBank/DDBJ databases">
        <authorList>
            <person name="Chen Y."/>
            <person name="Shah S."/>
            <person name="Dougan E. K."/>
            <person name="Thang M."/>
            <person name="Chan C."/>
        </authorList>
    </citation>
    <scope>NUCLEOTIDE SEQUENCE [LARGE SCALE GENOMIC DNA]</scope>
</reference>
<evidence type="ECO:0000259" key="7">
    <source>
        <dbReference type="PROSITE" id="PS00125"/>
    </source>
</evidence>
<dbReference type="PANTHER" id="PTHR45668:SF5">
    <property type="entry name" value="SERINE_THREONINE-PROTEIN PHOSPHATASE 5"/>
    <property type="match status" value="1"/>
</dbReference>
<dbReference type="PRINTS" id="PR00114">
    <property type="entry name" value="STPHPHTASE"/>
</dbReference>
<keyword evidence="4 6" id="KW-0378">Hydrolase</keyword>
<keyword evidence="2" id="KW-0479">Metal-binding</keyword>
<dbReference type="Gene3D" id="3.60.21.10">
    <property type="match status" value="1"/>
</dbReference>
<dbReference type="Proteomes" id="UP001642484">
    <property type="component" value="Unassembled WGS sequence"/>
</dbReference>
<comment type="similarity">
    <text evidence="6">Belongs to the PPP phosphatase family.</text>
</comment>
<evidence type="ECO:0000256" key="5">
    <source>
        <dbReference type="ARBA" id="ARBA00023211"/>
    </source>
</evidence>
<name>A0ABP0HAK9_9DINO</name>
<gene>
    <name evidence="8" type="ORF">CCMP2556_LOCUS745</name>
</gene>
<dbReference type="InterPro" id="IPR006186">
    <property type="entry name" value="Ser/Thr-sp_prot-phosphatase"/>
</dbReference>
<evidence type="ECO:0000256" key="6">
    <source>
        <dbReference type="RuleBase" id="RU004273"/>
    </source>
</evidence>
<comment type="caution">
    <text evidence="8">The sequence shown here is derived from an EMBL/GenBank/DDBJ whole genome shotgun (WGS) entry which is preliminary data.</text>
</comment>
<dbReference type="EMBL" id="CAXAMN010000225">
    <property type="protein sequence ID" value="CAK8987097.1"/>
    <property type="molecule type" value="Genomic_DNA"/>
</dbReference>
<keyword evidence="9" id="KW-1185">Reference proteome</keyword>
<evidence type="ECO:0000256" key="1">
    <source>
        <dbReference type="ARBA" id="ARBA00001936"/>
    </source>
</evidence>
<dbReference type="InterPro" id="IPR004843">
    <property type="entry name" value="Calcineurin-like_PHP"/>
</dbReference>
<dbReference type="Pfam" id="PF08321">
    <property type="entry name" value="PPP5"/>
    <property type="match status" value="1"/>
</dbReference>
<dbReference type="InterPro" id="IPR029052">
    <property type="entry name" value="Metallo-depent_PP-like"/>
</dbReference>
<evidence type="ECO:0000256" key="2">
    <source>
        <dbReference type="ARBA" id="ARBA00022723"/>
    </source>
</evidence>
<dbReference type="Pfam" id="PF00149">
    <property type="entry name" value="Metallophos"/>
    <property type="match status" value="1"/>
</dbReference>
<evidence type="ECO:0000256" key="3">
    <source>
        <dbReference type="ARBA" id="ARBA00022737"/>
    </source>
</evidence>
<dbReference type="EC" id="3.1.3.16" evidence="6"/>
<keyword evidence="5" id="KW-0464">Manganese</keyword>
<evidence type="ECO:0000256" key="4">
    <source>
        <dbReference type="ARBA" id="ARBA00022801"/>
    </source>
</evidence>
<dbReference type="PANTHER" id="PTHR45668">
    <property type="entry name" value="SERINE/THREONINE-PROTEIN PHOSPHATASE 5-RELATED"/>
    <property type="match status" value="1"/>
</dbReference>
<proteinExistence type="inferred from homology"/>
<dbReference type="PROSITE" id="PS00125">
    <property type="entry name" value="SER_THR_PHOSPHATASE"/>
    <property type="match status" value="1"/>
</dbReference>
<protein>
    <recommendedName>
        <fullName evidence="6">Serine/threonine-protein phosphatase</fullName>
        <ecNumber evidence="6">3.1.3.16</ecNumber>
    </recommendedName>
</protein>
<comment type="catalytic activity">
    <reaction evidence="6">
        <text>O-phospho-L-threonyl-[protein] + H2O = L-threonyl-[protein] + phosphate</text>
        <dbReference type="Rhea" id="RHEA:47004"/>
        <dbReference type="Rhea" id="RHEA-COMP:11060"/>
        <dbReference type="Rhea" id="RHEA-COMP:11605"/>
        <dbReference type="ChEBI" id="CHEBI:15377"/>
        <dbReference type="ChEBI" id="CHEBI:30013"/>
        <dbReference type="ChEBI" id="CHEBI:43474"/>
        <dbReference type="ChEBI" id="CHEBI:61977"/>
        <dbReference type="EC" id="3.1.3.16"/>
    </reaction>
</comment>
<comment type="cofactor">
    <cofactor evidence="1">
        <name>Mn(2+)</name>
        <dbReference type="ChEBI" id="CHEBI:29035"/>
    </cofactor>
</comment>
<evidence type="ECO:0000313" key="9">
    <source>
        <dbReference type="Proteomes" id="UP001642484"/>
    </source>
</evidence>
<accession>A0ABP0HAK9</accession>
<keyword evidence="3" id="KW-0677">Repeat</keyword>
<dbReference type="SUPFAM" id="SSF56300">
    <property type="entry name" value="Metallo-dependent phosphatases"/>
    <property type="match status" value="1"/>
</dbReference>
<feature type="domain" description="Serine/threonine specific protein phosphatases" evidence="7">
    <location>
        <begin position="146"/>
        <end position="151"/>
    </location>
</feature>
<dbReference type="InterPro" id="IPR051134">
    <property type="entry name" value="PPP_phosphatase"/>
</dbReference>
<evidence type="ECO:0000313" key="8">
    <source>
        <dbReference type="EMBL" id="CAK8987097.1"/>
    </source>
</evidence>
<dbReference type="SMART" id="SM00156">
    <property type="entry name" value="PP2Ac"/>
    <property type="match status" value="1"/>
</dbReference>